<evidence type="ECO:0000313" key="3">
    <source>
        <dbReference type="Proteomes" id="UP000605846"/>
    </source>
</evidence>
<name>A0A8H7BJJ6_9FUNG</name>
<gene>
    <name evidence="2" type="ORF">EC973_006991</name>
</gene>
<evidence type="ECO:0000313" key="2">
    <source>
        <dbReference type="EMBL" id="KAF7720611.1"/>
    </source>
</evidence>
<organism evidence="2 3">
    <name type="scientific">Apophysomyces ossiformis</name>
    <dbReference type="NCBI Taxonomy" id="679940"/>
    <lineage>
        <taxon>Eukaryota</taxon>
        <taxon>Fungi</taxon>
        <taxon>Fungi incertae sedis</taxon>
        <taxon>Mucoromycota</taxon>
        <taxon>Mucoromycotina</taxon>
        <taxon>Mucoromycetes</taxon>
        <taxon>Mucorales</taxon>
        <taxon>Mucorineae</taxon>
        <taxon>Mucoraceae</taxon>
        <taxon>Apophysomyces</taxon>
    </lineage>
</organism>
<keyword evidence="3" id="KW-1185">Reference proteome</keyword>
<reference evidence="2" key="1">
    <citation type="submission" date="2020-01" db="EMBL/GenBank/DDBJ databases">
        <title>Genome Sequencing of Three Apophysomyces-Like Fungal Strains Confirms a Novel Fungal Genus in the Mucoromycota with divergent Burkholderia-like Endosymbiotic Bacteria.</title>
        <authorList>
            <person name="Stajich J.E."/>
            <person name="Macias A.M."/>
            <person name="Carter-House D."/>
            <person name="Lovett B."/>
            <person name="Kasson L.R."/>
            <person name="Berry K."/>
            <person name="Grigoriev I."/>
            <person name="Chang Y."/>
            <person name="Spatafora J."/>
            <person name="Kasson M.T."/>
        </authorList>
    </citation>
    <scope>NUCLEOTIDE SEQUENCE</scope>
    <source>
        <strain evidence="2">NRRL A-21654</strain>
    </source>
</reference>
<evidence type="ECO:0000256" key="1">
    <source>
        <dbReference type="SAM" id="MobiDB-lite"/>
    </source>
</evidence>
<dbReference type="AlphaFoldDB" id="A0A8H7BJJ6"/>
<proteinExistence type="predicted"/>
<dbReference type="Proteomes" id="UP000605846">
    <property type="component" value="Unassembled WGS sequence"/>
</dbReference>
<feature type="compositionally biased region" description="Polar residues" evidence="1">
    <location>
        <begin position="72"/>
        <end position="83"/>
    </location>
</feature>
<feature type="region of interest" description="Disordered" evidence="1">
    <location>
        <begin position="66"/>
        <end position="92"/>
    </location>
</feature>
<accession>A0A8H7BJJ6</accession>
<protein>
    <submittedName>
        <fullName evidence="2">Uncharacterized protein</fullName>
    </submittedName>
</protein>
<dbReference type="EMBL" id="JABAYA010000483">
    <property type="protein sequence ID" value="KAF7720611.1"/>
    <property type="molecule type" value="Genomic_DNA"/>
</dbReference>
<feature type="non-terminal residue" evidence="2">
    <location>
        <position position="131"/>
    </location>
</feature>
<sequence>MVSTSLKGIVDDDIVNWDDLASKVIEVHMQEWKVQLITARRHKLHAQLHEKQDAVTTRKLKEAAVTARCESDSQPGSFASSKRLQPEAADGLAEKRPCPCLSEATQNTADDKLCMDAWIAGNWANEAAHHL</sequence>
<comment type="caution">
    <text evidence="2">The sequence shown here is derived from an EMBL/GenBank/DDBJ whole genome shotgun (WGS) entry which is preliminary data.</text>
</comment>